<dbReference type="InterPro" id="IPR007801">
    <property type="entry name" value="MbnB/TglH/ChrH"/>
</dbReference>
<dbReference type="AlphaFoldDB" id="A0A975G8G4"/>
<dbReference type="PANTHER" id="PTHR42194:SF1">
    <property type="entry name" value="UPF0276 PROTEIN HI_1600"/>
    <property type="match status" value="1"/>
</dbReference>
<dbReference type="NCBIfam" id="NF003818">
    <property type="entry name" value="PRK05409.1"/>
    <property type="match status" value="1"/>
</dbReference>
<dbReference type="SUPFAM" id="SSF51658">
    <property type="entry name" value="Xylose isomerase-like"/>
    <property type="match status" value="1"/>
</dbReference>
<organism evidence="1 2">
    <name type="scientific">Luteolibacter ambystomatis</name>
    <dbReference type="NCBI Taxonomy" id="2824561"/>
    <lineage>
        <taxon>Bacteria</taxon>
        <taxon>Pseudomonadati</taxon>
        <taxon>Verrucomicrobiota</taxon>
        <taxon>Verrucomicrobiia</taxon>
        <taxon>Verrucomicrobiales</taxon>
        <taxon>Verrucomicrobiaceae</taxon>
        <taxon>Luteolibacter</taxon>
    </lineage>
</organism>
<dbReference type="InterPro" id="IPR036237">
    <property type="entry name" value="Xyl_isomerase-like_sf"/>
</dbReference>
<evidence type="ECO:0000313" key="1">
    <source>
        <dbReference type="EMBL" id="QUE51009.1"/>
    </source>
</evidence>
<evidence type="ECO:0000313" key="2">
    <source>
        <dbReference type="Proteomes" id="UP000676169"/>
    </source>
</evidence>
<dbReference type="EMBL" id="CP073100">
    <property type="protein sequence ID" value="QUE51009.1"/>
    <property type="molecule type" value="Genomic_DNA"/>
</dbReference>
<keyword evidence="2" id="KW-1185">Reference proteome</keyword>
<dbReference type="Gene3D" id="3.20.20.150">
    <property type="entry name" value="Divalent-metal-dependent TIM barrel enzymes"/>
    <property type="match status" value="1"/>
</dbReference>
<accession>A0A975G8G4</accession>
<dbReference type="RefSeq" id="WP_211631148.1">
    <property type="nucleotide sequence ID" value="NZ_CP073100.1"/>
</dbReference>
<dbReference type="Pfam" id="PF05114">
    <property type="entry name" value="MbnB_TglH_ChrH"/>
    <property type="match status" value="1"/>
</dbReference>
<dbReference type="PANTHER" id="PTHR42194">
    <property type="entry name" value="UPF0276 PROTEIN HI_1600"/>
    <property type="match status" value="1"/>
</dbReference>
<protein>
    <submittedName>
        <fullName evidence="1">DUF692 domain-containing protein</fullName>
    </submittedName>
</protein>
<dbReference type="Proteomes" id="UP000676169">
    <property type="component" value="Chromosome"/>
</dbReference>
<gene>
    <name evidence="1" type="ORF">KBB96_19405</name>
</gene>
<dbReference type="KEGG" id="lamb:KBB96_19405"/>
<name>A0A975G8G4_9BACT</name>
<reference evidence="1" key="1">
    <citation type="submission" date="2021-04" db="EMBL/GenBank/DDBJ databases">
        <title>Luteolibacter sp. 32A isolated from the skin of an Anderson's salamander (Ambystoma andersonii).</title>
        <authorList>
            <person name="Spergser J."/>
            <person name="Busse H.-J."/>
        </authorList>
    </citation>
    <scope>NUCLEOTIDE SEQUENCE</scope>
    <source>
        <strain evidence="1">32A</strain>
    </source>
</reference>
<sequence length="288" mass="32664">MTDPRFTGGVSLGTGIGLRVPHYRHILSEKPAVGWFEIISENYMVDGGRPLEVLDRILEQYRVVQHGVGMYPGNAGGLDFDHLRRLKRLIRRTNTPWISDHLCWGSVDGSMSHDLLPIPFTFESARKTAENLRIAQDFLEIPLAVENVSSYAEFHDDEMTEWEFLAEVVEAADVGILLDVNNIYVSSFNHGFDPMDYVNFVQPERVAQIHIAGHSKYERFIVDTHDHAVIDPVWHLYARAIERCGPVATLLEWDARIPSFEEVWTEAKKSEQWRGSVGNPEAGDHVAA</sequence>
<proteinExistence type="predicted"/>